<dbReference type="InterPro" id="IPR044136">
    <property type="entry name" value="Lys-tRNA-ligase_II_N"/>
</dbReference>
<evidence type="ECO:0000256" key="5">
    <source>
        <dbReference type="ARBA" id="ARBA00030563"/>
    </source>
</evidence>
<evidence type="ECO:0000259" key="7">
    <source>
        <dbReference type="PROSITE" id="PS50862"/>
    </source>
</evidence>
<dbReference type="GO" id="GO:0005739">
    <property type="term" value="C:mitochondrion"/>
    <property type="evidence" value="ECO:0007669"/>
    <property type="project" value="TreeGrafter"/>
</dbReference>
<dbReference type="PANTHER" id="PTHR42918">
    <property type="entry name" value="LYSYL-TRNA SYNTHETASE"/>
    <property type="match status" value="1"/>
</dbReference>
<comment type="caution">
    <text evidence="8">The sequence shown here is derived from an EMBL/GenBank/DDBJ whole genome shotgun (WGS) entry which is preliminary data.</text>
</comment>
<evidence type="ECO:0000313" key="8">
    <source>
        <dbReference type="EMBL" id="TDZ32051.1"/>
    </source>
</evidence>
<reference evidence="8 9" key="1">
    <citation type="submission" date="2018-11" db="EMBL/GenBank/DDBJ databases">
        <title>Genome sequence and assembly of Colletotrichum spinosum.</title>
        <authorList>
            <person name="Gan P."/>
            <person name="Shirasu K."/>
        </authorList>
    </citation>
    <scope>NUCLEOTIDE SEQUENCE [LARGE SCALE GENOMIC DNA]</scope>
    <source>
        <strain evidence="8 9">CBS 515.97</strain>
    </source>
</reference>
<proteinExistence type="predicted"/>
<protein>
    <recommendedName>
        <fullName evidence="5">Lysyl-tRNA synthetase</fullName>
    </recommendedName>
</protein>
<dbReference type="PANTHER" id="PTHR42918:SF5">
    <property type="entry name" value="LYSINE--TRNA LIGASE, MITOCHONDRIAL"/>
    <property type="match status" value="1"/>
</dbReference>
<dbReference type="AlphaFoldDB" id="A0A4R8Q1B9"/>
<dbReference type="GO" id="GO:0005524">
    <property type="term" value="F:ATP binding"/>
    <property type="evidence" value="ECO:0007669"/>
    <property type="project" value="UniProtKB-KW"/>
</dbReference>
<keyword evidence="4" id="KW-0030">Aminoacyl-tRNA synthetase</keyword>
<dbReference type="SUPFAM" id="SSF50249">
    <property type="entry name" value="Nucleic acid-binding proteins"/>
    <property type="match status" value="1"/>
</dbReference>
<keyword evidence="1 8" id="KW-0436">Ligase</keyword>
<dbReference type="Gene3D" id="3.30.930.10">
    <property type="entry name" value="Bira Bifunctional Protein, Domain 2"/>
    <property type="match status" value="1"/>
</dbReference>
<evidence type="ECO:0000256" key="3">
    <source>
        <dbReference type="ARBA" id="ARBA00022840"/>
    </source>
</evidence>
<dbReference type="InterPro" id="IPR004364">
    <property type="entry name" value="Aa-tRNA-synt_II"/>
</dbReference>
<gene>
    <name evidence="8" type="ORF">C8035_v000807</name>
</gene>
<dbReference type="PROSITE" id="PS50862">
    <property type="entry name" value="AA_TRNA_LIGASE_II"/>
    <property type="match status" value="1"/>
</dbReference>
<evidence type="ECO:0000256" key="4">
    <source>
        <dbReference type="ARBA" id="ARBA00023146"/>
    </source>
</evidence>
<dbReference type="InterPro" id="IPR012340">
    <property type="entry name" value="NA-bd_OB-fold"/>
</dbReference>
<dbReference type="InterPro" id="IPR018149">
    <property type="entry name" value="Lys-tRNA-synth_II_C"/>
</dbReference>
<keyword evidence="3" id="KW-0067">ATP-binding</keyword>
<accession>A0A4R8Q1B9</accession>
<dbReference type="EMBL" id="QAPG01000087">
    <property type="protein sequence ID" value="TDZ32051.1"/>
    <property type="molecule type" value="Genomic_DNA"/>
</dbReference>
<evidence type="ECO:0000256" key="6">
    <source>
        <dbReference type="SAM" id="MobiDB-lite"/>
    </source>
</evidence>
<dbReference type="Gene3D" id="2.40.50.140">
    <property type="entry name" value="Nucleic acid-binding proteins"/>
    <property type="match status" value="1"/>
</dbReference>
<dbReference type="InterPro" id="IPR006195">
    <property type="entry name" value="aa-tRNA-synth_II"/>
</dbReference>
<evidence type="ECO:0000313" key="9">
    <source>
        <dbReference type="Proteomes" id="UP000295083"/>
    </source>
</evidence>
<dbReference type="InterPro" id="IPR045864">
    <property type="entry name" value="aa-tRNA-synth_II/BPL/LPL"/>
</dbReference>
<name>A0A4R8Q1B9_9PEZI</name>
<feature type="domain" description="Aminoacyl-transfer RNA synthetases class-II family profile" evidence="7">
    <location>
        <begin position="225"/>
        <end position="555"/>
    </location>
</feature>
<dbReference type="SUPFAM" id="SSF55681">
    <property type="entry name" value="Class II aaRS and biotin synthetases"/>
    <property type="match status" value="1"/>
</dbReference>
<dbReference type="GO" id="GO:0070154">
    <property type="term" value="P:mitochondrial lysyl-tRNA aminoacylation"/>
    <property type="evidence" value="ECO:0007669"/>
    <property type="project" value="TreeGrafter"/>
</dbReference>
<keyword evidence="2" id="KW-0547">Nucleotide-binding</keyword>
<evidence type="ECO:0000256" key="1">
    <source>
        <dbReference type="ARBA" id="ARBA00022598"/>
    </source>
</evidence>
<sequence>MENQPQQKKKKKKQDSVEDVAGKQNKLAGPESIWGKVALASLSPSKYKKARSKRFEQAAQNDLFKETHPRLVHRTKHMSVPEFNKKWRKEQLQNLEDPSECEVVTLYGRVKSARSHGLIMFISIVNEFEHIQGEFNYKNLAASDPMLRKETFKLFGRMVERGDHISITGKPHRDKRGFVAINAIMLPELLSPALEPIPESLTDPETRSQKRHVDMIVNPEVADTLRLRAHITKYMRDFFHDRRFLEFQTPILAENAGGAVARAFTTSATEFPSRELALRVAPELWLKRLVVGGVHNVFEIGPAFRNEGIDGTHNPEFTMCEFYSAYATLPELIARTEDLLSGLALHCRNVIASDLASLPRPDVAKLVNRPYRQLEFIPTLEEALGFRLPKLTGKDAYTELVAILTLSGVKIPGGVPPTMAKLLDRLAGIYIEPKSFEGPLFVTHHPACMSPLAKSFLCPKTYQLVSARTELFVNGRELANMYEEENDPYAQAQKLAEHKLLGTNADKATDPDAEDAPLDKSYIRAIEAGLPPTGGWGCGVERLVMLFSGANRISDCLSFGTLRNVVGLSSEAKKTES</sequence>
<dbReference type="CDD" id="cd04322">
    <property type="entry name" value="LysRS_N"/>
    <property type="match status" value="1"/>
</dbReference>
<dbReference type="PRINTS" id="PR00982">
    <property type="entry name" value="TRNASYNTHLYS"/>
</dbReference>
<dbReference type="FunFam" id="3.30.930.10:FF:000094">
    <property type="entry name" value="Lysine--tRNA ligase, mitochondrial"/>
    <property type="match status" value="1"/>
</dbReference>
<dbReference type="GO" id="GO:0000049">
    <property type="term" value="F:tRNA binding"/>
    <property type="evidence" value="ECO:0007669"/>
    <property type="project" value="TreeGrafter"/>
</dbReference>
<feature type="region of interest" description="Disordered" evidence="6">
    <location>
        <begin position="1"/>
        <end position="25"/>
    </location>
</feature>
<dbReference type="GO" id="GO:0004824">
    <property type="term" value="F:lysine-tRNA ligase activity"/>
    <property type="evidence" value="ECO:0007669"/>
    <property type="project" value="InterPro"/>
</dbReference>
<dbReference type="Proteomes" id="UP000295083">
    <property type="component" value="Unassembled WGS sequence"/>
</dbReference>
<dbReference type="Pfam" id="PF00152">
    <property type="entry name" value="tRNA-synt_2"/>
    <property type="match status" value="1"/>
</dbReference>
<organism evidence="8 9">
    <name type="scientific">Colletotrichum spinosum</name>
    <dbReference type="NCBI Taxonomy" id="1347390"/>
    <lineage>
        <taxon>Eukaryota</taxon>
        <taxon>Fungi</taxon>
        <taxon>Dikarya</taxon>
        <taxon>Ascomycota</taxon>
        <taxon>Pezizomycotina</taxon>
        <taxon>Sordariomycetes</taxon>
        <taxon>Hypocreomycetidae</taxon>
        <taxon>Glomerellales</taxon>
        <taxon>Glomerellaceae</taxon>
        <taxon>Colletotrichum</taxon>
        <taxon>Colletotrichum orbiculare species complex</taxon>
    </lineage>
</organism>
<evidence type="ECO:0000256" key="2">
    <source>
        <dbReference type="ARBA" id="ARBA00022741"/>
    </source>
</evidence>
<keyword evidence="9" id="KW-1185">Reference proteome</keyword>